<feature type="transmembrane region" description="Helical" evidence="2">
    <location>
        <begin position="321"/>
        <end position="339"/>
    </location>
</feature>
<protein>
    <submittedName>
        <fullName evidence="4">Uncharacterized protein</fullName>
    </submittedName>
</protein>
<keyword evidence="3" id="KW-0732">Signal</keyword>
<feature type="signal peptide" evidence="3">
    <location>
        <begin position="1"/>
        <end position="21"/>
    </location>
</feature>
<feature type="transmembrane region" description="Helical" evidence="2">
    <location>
        <begin position="683"/>
        <end position="700"/>
    </location>
</feature>
<comment type="caution">
    <text evidence="4">The sequence shown here is derived from an EMBL/GenBank/DDBJ whole genome shotgun (WGS) entry which is preliminary data.</text>
</comment>
<keyword evidence="2" id="KW-0812">Transmembrane</keyword>
<evidence type="ECO:0000256" key="3">
    <source>
        <dbReference type="SAM" id="SignalP"/>
    </source>
</evidence>
<feature type="transmembrane region" description="Helical" evidence="2">
    <location>
        <begin position="626"/>
        <end position="647"/>
    </location>
</feature>
<feature type="transmembrane region" description="Helical" evidence="2">
    <location>
        <begin position="653"/>
        <end position="671"/>
    </location>
</feature>
<feature type="transmembrane region" description="Helical" evidence="2">
    <location>
        <begin position="293"/>
        <end position="314"/>
    </location>
</feature>
<evidence type="ECO:0000256" key="2">
    <source>
        <dbReference type="SAM" id="Phobius"/>
    </source>
</evidence>
<feature type="region of interest" description="Disordered" evidence="1">
    <location>
        <begin position="66"/>
        <end position="123"/>
    </location>
</feature>
<proteinExistence type="predicted"/>
<feature type="transmembrane region" description="Helical" evidence="2">
    <location>
        <begin position="706"/>
        <end position="725"/>
    </location>
</feature>
<feature type="compositionally biased region" description="Polar residues" evidence="1">
    <location>
        <begin position="66"/>
        <end position="76"/>
    </location>
</feature>
<sequence length="1014" mass="109676">MARGISAIIFLLAFCLAGINGLLEAKWSSDSSGECDSVGLLQNPARKASAVRLNLLSADSSQNAMLPSVANSNGTTEIEEQRNVTTGATNANGTTKIGEPVTPGALSGNGTSDSTKRIRRDKRAEANKRLSARGYVLGYSADFWMVLSLVVFAGLFSVVASTLMTATATKWRFEHVPFKLPAEQPTFPRGFMERVPFGRMRVDHARFAEISFRKAAVCACLALTYFSAELHFFNEYGFSMQGAAFVVALSVDADLGSTVSACWHNFYGVLLPTLHVMFMYGNFPNGVEEAYDVAWHFGVIDFFVFCGIFLIFNFEAGTRMFALSFQVGYTFAFMNPNSLDIYSAGLQNLDMKAGDVGPLVGAIIGYLIALLTIGPSLHGNIVSGLAHSQEVAIELAWQEGCLWTGIVKYYMGSEKTIEVDILVEQAAQAREQTASLHEHLDNTWWECFDGGRTGRIRAHLMEFHERMTYMNDWLTGLGAAMQGEDFGEQHDALMAKVSAPMLRLSSCTAELLYRCARLAIAGYSADSDLHLADVQELKAGMAEVKEAQKAFKVAFEEGRKAVYQSDLLAEDSIEEHFFAFAISSYADYVEKLAEVYLSGEKVPAPVCLGQAAIDGLRSMCAVSEDLGYTVRCCVAFFSSAAIGYMGVPGLMPAYSAGAAATAALLIPVSGNSGSAIVSNMNRFLGIAGGSVLGSVLHAIAVPCAPWAPVSGFVITFIYLGTSFFAKFKSPNYGFVGTLSAIFALKELFQTCGTATPAFETSDYQNLQTQMIAIFFATAADVFIGNQSAGHLACNSYASVIRTILASLESAFDSERPIDTDRRGFRNKITSQYDHAQLMGHEATIEPRIHRLPWQASFYDKLVSQTRQDTVNAGLLRFALVECERNPQMKPLLQAIISSPAAKASVEETVARGLLSAELAVAILRKDSISALKAPLSVCKALTNELPSPLDAELEVAMKDILAEVNKGIAQAKVSATKASEDGHCLAGTCIFVVKCLTKSISQSEAWCYASPEMK</sequence>
<accession>A0A813GK56</accession>
<keyword evidence="2" id="KW-0472">Membrane</keyword>
<evidence type="ECO:0000313" key="5">
    <source>
        <dbReference type="Proteomes" id="UP000654075"/>
    </source>
</evidence>
<feature type="compositionally biased region" description="Low complexity" evidence="1">
    <location>
        <begin position="85"/>
        <end position="95"/>
    </location>
</feature>
<feature type="chain" id="PRO_5032915370" evidence="3">
    <location>
        <begin position="22"/>
        <end position="1014"/>
    </location>
</feature>
<name>A0A813GK56_POLGL</name>
<evidence type="ECO:0000256" key="1">
    <source>
        <dbReference type="SAM" id="MobiDB-lite"/>
    </source>
</evidence>
<feature type="transmembrane region" description="Helical" evidence="2">
    <location>
        <begin position="143"/>
        <end position="163"/>
    </location>
</feature>
<evidence type="ECO:0000313" key="4">
    <source>
        <dbReference type="EMBL" id="CAE8625365.1"/>
    </source>
</evidence>
<reference evidence="4" key="1">
    <citation type="submission" date="2021-02" db="EMBL/GenBank/DDBJ databases">
        <authorList>
            <person name="Dougan E. K."/>
            <person name="Rhodes N."/>
            <person name="Thang M."/>
            <person name="Chan C."/>
        </authorList>
    </citation>
    <scope>NUCLEOTIDE SEQUENCE</scope>
</reference>
<keyword evidence="2" id="KW-1133">Transmembrane helix</keyword>
<feature type="transmembrane region" description="Helical" evidence="2">
    <location>
        <begin position="262"/>
        <end position="281"/>
    </location>
</feature>
<dbReference type="AlphaFoldDB" id="A0A813GK56"/>
<gene>
    <name evidence="4" type="ORF">PGLA1383_LOCUS42365</name>
</gene>
<keyword evidence="5" id="KW-1185">Reference proteome</keyword>
<organism evidence="4 5">
    <name type="scientific">Polarella glacialis</name>
    <name type="common">Dinoflagellate</name>
    <dbReference type="NCBI Taxonomy" id="89957"/>
    <lineage>
        <taxon>Eukaryota</taxon>
        <taxon>Sar</taxon>
        <taxon>Alveolata</taxon>
        <taxon>Dinophyceae</taxon>
        <taxon>Suessiales</taxon>
        <taxon>Suessiaceae</taxon>
        <taxon>Polarella</taxon>
    </lineage>
</organism>
<feature type="transmembrane region" description="Helical" evidence="2">
    <location>
        <begin position="359"/>
        <end position="377"/>
    </location>
</feature>
<dbReference type="Proteomes" id="UP000654075">
    <property type="component" value="Unassembled WGS sequence"/>
</dbReference>
<dbReference type="EMBL" id="CAJNNV010028652">
    <property type="protein sequence ID" value="CAE8625365.1"/>
    <property type="molecule type" value="Genomic_DNA"/>
</dbReference>